<dbReference type="InterPro" id="IPR041657">
    <property type="entry name" value="HTH_17"/>
</dbReference>
<proteinExistence type="predicted"/>
<keyword evidence="3" id="KW-1185">Reference proteome</keyword>
<dbReference type="Proteomes" id="UP001597181">
    <property type="component" value="Unassembled WGS sequence"/>
</dbReference>
<comment type="caution">
    <text evidence="2">The sequence shown here is derived from an EMBL/GenBank/DDBJ whole genome shotgun (WGS) entry which is preliminary data.</text>
</comment>
<name>A0ABW3TIU3_9MICO</name>
<feature type="domain" description="Helix-turn-helix" evidence="1">
    <location>
        <begin position="71"/>
        <end position="120"/>
    </location>
</feature>
<accession>A0ABW3TIU3</accession>
<protein>
    <submittedName>
        <fullName evidence="2">Helix-turn-helix domain-containing protein</fullName>
    </submittedName>
</protein>
<organism evidence="2 3">
    <name type="scientific">Leucobacter albus</name>
    <dbReference type="NCBI Taxonomy" id="272210"/>
    <lineage>
        <taxon>Bacteria</taxon>
        <taxon>Bacillati</taxon>
        <taxon>Actinomycetota</taxon>
        <taxon>Actinomycetes</taxon>
        <taxon>Micrococcales</taxon>
        <taxon>Microbacteriaceae</taxon>
        <taxon>Leucobacter</taxon>
    </lineage>
</organism>
<evidence type="ECO:0000313" key="3">
    <source>
        <dbReference type="Proteomes" id="UP001597181"/>
    </source>
</evidence>
<dbReference type="EMBL" id="JBHTLY010000001">
    <property type="protein sequence ID" value="MFD1200383.1"/>
    <property type="molecule type" value="Genomic_DNA"/>
</dbReference>
<reference evidence="3" key="1">
    <citation type="journal article" date="2019" name="Int. J. Syst. Evol. Microbiol.">
        <title>The Global Catalogue of Microorganisms (GCM) 10K type strain sequencing project: providing services to taxonomists for standard genome sequencing and annotation.</title>
        <authorList>
            <consortium name="The Broad Institute Genomics Platform"/>
            <consortium name="The Broad Institute Genome Sequencing Center for Infectious Disease"/>
            <person name="Wu L."/>
            <person name="Ma J."/>
        </authorList>
    </citation>
    <scope>NUCLEOTIDE SEQUENCE [LARGE SCALE GENOMIC DNA]</scope>
    <source>
        <strain evidence="3">CCUG 50213</strain>
    </source>
</reference>
<evidence type="ECO:0000259" key="1">
    <source>
        <dbReference type="Pfam" id="PF12728"/>
    </source>
</evidence>
<dbReference type="NCBIfam" id="TIGR01764">
    <property type="entry name" value="excise"/>
    <property type="match status" value="1"/>
</dbReference>
<dbReference type="InterPro" id="IPR036388">
    <property type="entry name" value="WH-like_DNA-bd_sf"/>
</dbReference>
<dbReference type="Pfam" id="PF12728">
    <property type="entry name" value="HTH_17"/>
    <property type="match status" value="1"/>
</dbReference>
<sequence length="140" mass="15289">MAQTTFVAESVRSQARELLSQSQGREIVATTLVMDDGSELVLPEEVVAMIAPLIAGLAHGEVRMREVPEELTTTMAASFLGVSRPTLMQLVTNGLLESRRVGSHHRFLLGDVVAFREARRATQAEALAALRAFDEERGIE</sequence>
<gene>
    <name evidence="2" type="ORF">ACFQ3U_00545</name>
</gene>
<dbReference type="RefSeq" id="WP_343958528.1">
    <property type="nucleotide sequence ID" value="NZ_BAAAKZ010000003.1"/>
</dbReference>
<dbReference type="Gene3D" id="1.10.10.10">
    <property type="entry name" value="Winged helix-like DNA-binding domain superfamily/Winged helix DNA-binding domain"/>
    <property type="match status" value="1"/>
</dbReference>
<dbReference type="InterPro" id="IPR010093">
    <property type="entry name" value="SinI_DNA-bd"/>
</dbReference>
<evidence type="ECO:0000313" key="2">
    <source>
        <dbReference type="EMBL" id="MFD1200383.1"/>
    </source>
</evidence>